<feature type="transmembrane region" description="Helical" evidence="1">
    <location>
        <begin position="46"/>
        <end position="66"/>
    </location>
</feature>
<dbReference type="EMBL" id="QJKJ01002226">
    <property type="protein sequence ID" value="RDY03702.1"/>
    <property type="molecule type" value="Genomic_DNA"/>
</dbReference>
<keyword evidence="3" id="KW-1185">Reference proteome</keyword>
<feature type="transmembrane region" description="Helical" evidence="1">
    <location>
        <begin position="73"/>
        <end position="93"/>
    </location>
</feature>
<reference evidence="2" key="1">
    <citation type="submission" date="2018-05" db="EMBL/GenBank/DDBJ databases">
        <title>Draft genome of Mucuna pruriens seed.</title>
        <authorList>
            <person name="Nnadi N.E."/>
            <person name="Vos R."/>
            <person name="Hasami M.H."/>
            <person name="Devisetty U.K."/>
            <person name="Aguiy J.C."/>
        </authorList>
    </citation>
    <scope>NUCLEOTIDE SEQUENCE [LARGE SCALE GENOMIC DNA]</scope>
    <source>
        <strain evidence="2">JCA_2017</strain>
    </source>
</reference>
<evidence type="ECO:0000313" key="2">
    <source>
        <dbReference type="EMBL" id="RDY03702.1"/>
    </source>
</evidence>
<feature type="non-terminal residue" evidence="2">
    <location>
        <position position="140"/>
    </location>
</feature>
<evidence type="ECO:0000256" key="1">
    <source>
        <dbReference type="SAM" id="Phobius"/>
    </source>
</evidence>
<organism evidence="2 3">
    <name type="scientific">Mucuna pruriens</name>
    <name type="common">Velvet bean</name>
    <name type="synonym">Dolichos pruriens</name>
    <dbReference type="NCBI Taxonomy" id="157652"/>
    <lineage>
        <taxon>Eukaryota</taxon>
        <taxon>Viridiplantae</taxon>
        <taxon>Streptophyta</taxon>
        <taxon>Embryophyta</taxon>
        <taxon>Tracheophyta</taxon>
        <taxon>Spermatophyta</taxon>
        <taxon>Magnoliopsida</taxon>
        <taxon>eudicotyledons</taxon>
        <taxon>Gunneridae</taxon>
        <taxon>Pentapetalae</taxon>
        <taxon>rosids</taxon>
        <taxon>fabids</taxon>
        <taxon>Fabales</taxon>
        <taxon>Fabaceae</taxon>
        <taxon>Papilionoideae</taxon>
        <taxon>50 kb inversion clade</taxon>
        <taxon>NPAAA clade</taxon>
        <taxon>indigoferoid/millettioid clade</taxon>
        <taxon>Phaseoleae</taxon>
        <taxon>Mucuna</taxon>
    </lineage>
</organism>
<keyword evidence="1" id="KW-1133">Transmembrane helix</keyword>
<accession>A0A371HLX8</accession>
<proteinExistence type="predicted"/>
<keyword evidence="1" id="KW-0812">Transmembrane</keyword>
<evidence type="ECO:0000313" key="3">
    <source>
        <dbReference type="Proteomes" id="UP000257109"/>
    </source>
</evidence>
<gene>
    <name evidence="2" type="ORF">CR513_12679</name>
</gene>
<comment type="caution">
    <text evidence="2">The sequence shown here is derived from an EMBL/GenBank/DDBJ whole genome shotgun (WGS) entry which is preliminary data.</text>
</comment>
<name>A0A371HLX8_MUCPR</name>
<dbReference type="Proteomes" id="UP000257109">
    <property type="component" value="Unassembled WGS sequence"/>
</dbReference>
<dbReference type="OrthoDB" id="10352946at2759"/>
<dbReference type="AlphaFoldDB" id="A0A371HLX8"/>
<sequence length="140" mass="15374">MAMGNKGSLCALLNEGILQLQSTTYFLYCVSGALDDKRNPLVKTSATWSFIGTCVVTTSPLFNFSLMKCQSISMCLVLSCWTGLWAILIAELLSQNNFIGPTLRSSRIIFIHNPSYIPCAMAQNSASTLDRATIFCFLLL</sequence>
<keyword evidence="1" id="KW-0472">Membrane</keyword>
<protein>
    <submittedName>
        <fullName evidence="2">Uncharacterized protein</fullName>
    </submittedName>
</protein>